<keyword evidence="12" id="KW-0407">Ion channel</keyword>
<dbReference type="PANTHER" id="PTHR12454">
    <property type="entry name" value="TRIMERIC INTRACELLULAR CATION CHANNEL"/>
    <property type="match status" value="1"/>
</dbReference>
<evidence type="ECO:0000256" key="8">
    <source>
        <dbReference type="ARBA" id="ARBA00022958"/>
    </source>
</evidence>
<keyword evidence="10" id="KW-0406">Ion transport</keyword>
<dbReference type="GO" id="GO:0042802">
    <property type="term" value="F:identical protein binding"/>
    <property type="evidence" value="ECO:0007669"/>
    <property type="project" value="InterPro"/>
</dbReference>
<feature type="transmembrane region" description="Helical" evidence="17">
    <location>
        <begin position="47"/>
        <end position="68"/>
    </location>
</feature>
<dbReference type="InterPro" id="IPR007866">
    <property type="entry name" value="TRIC_channel"/>
</dbReference>
<keyword evidence="3" id="KW-0813">Transport</keyword>
<keyword evidence="4" id="KW-0633">Potassium transport</keyword>
<keyword evidence="6" id="KW-0256">Endoplasmic reticulum</keyword>
<keyword evidence="9 17" id="KW-1133">Transmembrane helix</keyword>
<evidence type="ECO:0000256" key="17">
    <source>
        <dbReference type="SAM" id="Phobius"/>
    </source>
</evidence>
<accession>A0A8C5LPY7</accession>
<evidence type="ECO:0000256" key="7">
    <source>
        <dbReference type="ARBA" id="ARBA00022826"/>
    </source>
</evidence>
<comment type="catalytic activity">
    <reaction evidence="13">
        <text>K(+)(in) = K(+)(out)</text>
        <dbReference type="Rhea" id="RHEA:29463"/>
        <dbReference type="ChEBI" id="CHEBI:29103"/>
    </reaction>
</comment>
<evidence type="ECO:0000256" key="1">
    <source>
        <dbReference type="ARBA" id="ARBA00004477"/>
    </source>
</evidence>
<evidence type="ECO:0000256" key="13">
    <source>
        <dbReference type="ARBA" id="ARBA00034430"/>
    </source>
</evidence>
<comment type="subunit">
    <text evidence="15">Homotrimer; conformation seems to be controled by binding to diacylglycerol (DAG).</text>
</comment>
<reference evidence="18" key="1">
    <citation type="submission" date="2025-08" db="UniProtKB">
        <authorList>
            <consortium name="Ensembl"/>
        </authorList>
    </citation>
    <scope>IDENTIFICATION</scope>
</reference>
<evidence type="ECO:0000256" key="6">
    <source>
        <dbReference type="ARBA" id="ARBA00022824"/>
    </source>
</evidence>
<dbReference type="Ensembl" id="ENSLLET00000001503.1">
    <property type="protein sequence ID" value="ENSLLEP00000001433.1"/>
    <property type="gene ID" value="ENSLLEG00000000920.1"/>
</dbReference>
<feature type="region of interest" description="Disordered" evidence="16">
    <location>
        <begin position="250"/>
        <end position="291"/>
    </location>
</feature>
<gene>
    <name evidence="18" type="primary">TMEM38B</name>
</gene>
<proteinExistence type="inferred from homology"/>
<evidence type="ECO:0000256" key="11">
    <source>
        <dbReference type="ARBA" id="ARBA00023136"/>
    </source>
</evidence>
<evidence type="ECO:0000256" key="12">
    <source>
        <dbReference type="ARBA" id="ARBA00023303"/>
    </source>
</evidence>
<dbReference type="OrthoDB" id="195817at2759"/>
<dbReference type="PANTHER" id="PTHR12454:SF5">
    <property type="entry name" value="TRIMERIC INTRACELLULAR CATION CHANNEL TYPE B"/>
    <property type="match status" value="1"/>
</dbReference>
<comment type="similarity">
    <text evidence="2">Belongs to the TMEM38 family.</text>
</comment>
<evidence type="ECO:0000256" key="10">
    <source>
        <dbReference type="ARBA" id="ARBA00023065"/>
    </source>
</evidence>
<evidence type="ECO:0000313" key="18">
    <source>
        <dbReference type="Ensembl" id="ENSLLEP00000001433.1"/>
    </source>
</evidence>
<evidence type="ECO:0000313" key="19">
    <source>
        <dbReference type="Proteomes" id="UP000694569"/>
    </source>
</evidence>
<evidence type="ECO:0000256" key="5">
    <source>
        <dbReference type="ARBA" id="ARBA00022692"/>
    </source>
</evidence>
<evidence type="ECO:0000256" key="16">
    <source>
        <dbReference type="SAM" id="MobiDB-lite"/>
    </source>
</evidence>
<dbReference type="Pfam" id="PF05197">
    <property type="entry name" value="TRIC"/>
    <property type="match status" value="1"/>
</dbReference>
<dbReference type="AlphaFoldDB" id="A0A8C5LPY7"/>
<evidence type="ECO:0000256" key="4">
    <source>
        <dbReference type="ARBA" id="ARBA00022538"/>
    </source>
</evidence>
<comment type="function">
    <text evidence="14">Intracellular monovalent cation channel required for maintenance of rapid intracellular calcium release. Acts as a potassium counter-ion channel that functions in synchronization with calcium release from intracellular stores. Activated by increased cytosolic Ca(2+) levels.</text>
</comment>
<dbReference type="Proteomes" id="UP000694569">
    <property type="component" value="Unplaced"/>
</dbReference>
<dbReference type="GeneTree" id="ENSGT00390000018845"/>
<evidence type="ECO:0000256" key="3">
    <source>
        <dbReference type="ARBA" id="ARBA00022448"/>
    </source>
</evidence>
<keyword evidence="8" id="KW-0630">Potassium</keyword>
<feature type="transmembrane region" description="Helical" evidence="17">
    <location>
        <begin position="75"/>
        <end position="93"/>
    </location>
</feature>
<evidence type="ECO:0000256" key="15">
    <source>
        <dbReference type="ARBA" id="ARBA00047059"/>
    </source>
</evidence>
<evidence type="ECO:0000256" key="14">
    <source>
        <dbReference type="ARBA" id="ARBA00045968"/>
    </source>
</evidence>
<dbReference type="GO" id="GO:0005267">
    <property type="term" value="F:potassium channel activity"/>
    <property type="evidence" value="ECO:0007669"/>
    <property type="project" value="UniProtKB-KW"/>
</dbReference>
<name>A0A8C5LPY7_9ANUR</name>
<feature type="compositionally biased region" description="Basic and acidic residues" evidence="16">
    <location>
        <begin position="275"/>
        <end position="291"/>
    </location>
</feature>
<evidence type="ECO:0000256" key="2">
    <source>
        <dbReference type="ARBA" id="ARBA00005766"/>
    </source>
</evidence>
<comment type="subcellular location">
    <subcellularLocation>
        <location evidence="1">Endoplasmic reticulum membrane</location>
        <topology evidence="1">Multi-pass membrane protein</topology>
    </subcellularLocation>
</comment>
<keyword evidence="19" id="KW-1185">Reference proteome</keyword>
<reference evidence="18" key="2">
    <citation type="submission" date="2025-09" db="UniProtKB">
        <authorList>
            <consortium name="Ensembl"/>
        </authorList>
    </citation>
    <scope>IDENTIFICATION</scope>
</reference>
<keyword evidence="11 17" id="KW-0472">Membrane</keyword>
<protein>
    <submittedName>
        <fullName evidence="18">Transmembrane protein 38B</fullName>
    </submittedName>
</protein>
<evidence type="ECO:0000256" key="9">
    <source>
        <dbReference type="ARBA" id="ARBA00022989"/>
    </source>
</evidence>
<organism evidence="18 19">
    <name type="scientific">Leptobrachium leishanense</name>
    <name type="common">Leishan spiny toad</name>
    <dbReference type="NCBI Taxonomy" id="445787"/>
    <lineage>
        <taxon>Eukaryota</taxon>
        <taxon>Metazoa</taxon>
        <taxon>Chordata</taxon>
        <taxon>Craniata</taxon>
        <taxon>Vertebrata</taxon>
        <taxon>Euteleostomi</taxon>
        <taxon>Amphibia</taxon>
        <taxon>Batrachia</taxon>
        <taxon>Anura</taxon>
        <taxon>Pelobatoidea</taxon>
        <taxon>Megophryidae</taxon>
        <taxon>Leptobrachium</taxon>
    </lineage>
</organism>
<sequence>MESLAELSLQFSQLSMFPFFDVAHYWASVMSAREQPGALDVAKRSPMACWFSAMLYCFGGGILSSILLAEPPVSFLSNGTNILLASVVWYLVYYSSADLFYSFSCILPVRIIVSAMKEVTRTWKVLAGVTHADSHYKDAWLVMITIGWARAAGGGLISNFEQLVRGVWKPESNELLKMSFPVKVSLAGAVLFTLQKTQHLPISRNNLMLVYTLFLITIKVQMMLTRSSASPFQPIEAVVGRLLFGCQQAETGVKEKGPSTPDAKGKPSKQPEPSSAEKSESAKSKGAKKSE</sequence>
<keyword evidence="5 17" id="KW-0812">Transmembrane</keyword>
<keyword evidence="7" id="KW-0631">Potassium channel</keyword>
<dbReference type="GO" id="GO:0005789">
    <property type="term" value="C:endoplasmic reticulum membrane"/>
    <property type="evidence" value="ECO:0007669"/>
    <property type="project" value="UniProtKB-SubCell"/>
</dbReference>